<dbReference type="InterPro" id="IPR031569">
    <property type="entry name" value="ApeC"/>
</dbReference>
<organism evidence="7 8">
    <name type="scientific">Actinia tenebrosa</name>
    <name type="common">Australian red waratah sea anemone</name>
    <dbReference type="NCBI Taxonomy" id="6105"/>
    <lineage>
        <taxon>Eukaryota</taxon>
        <taxon>Metazoa</taxon>
        <taxon>Cnidaria</taxon>
        <taxon>Anthozoa</taxon>
        <taxon>Hexacorallia</taxon>
        <taxon>Actiniaria</taxon>
        <taxon>Actiniidae</taxon>
        <taxon>Actinia</taxon>
    </lineage>
</organism>
<keyword evidence="4" id="KW-0472">Membrane</keyword>
<reference evidence="8" key="1">
    <citation type="submission" date="2025-08" db="UniProtKB">
        <authorList>
            <consortium name="RefSeq"/>
        </authorList>
    </citation>
    <scope>IDENTIFICATION</scope>
    <source>
        <tissue evidence="8">Tentacle</tissue>
    </source>
</reference>
<gene>
    <name evidence="8" type="primary">LOC116288153</name>
</gene>
<dbReference type="SUPFAM" id="SSF49854">
    <property type="entry name" value="Spermadhesin, CUB domain"/>
    <property type="match status" value="1"/>
</dbReference>
<feature type="region of interest" description="Disordered" evidence="3">
    <location>
        <begin position="534"/>
        <end position="564"/>
    </location>
</feature>
<dbReference type="GeneID" id="116288153"/>
<proteinExistence type="predicted"/>
<evidence type="ECO:0000256" key="2">
    <source>
        <dbReference type="PROSITE-ProRule" id="PRU00059"/>
    </source>
</evidence>
<dbReference type="CDD" id="cd00041">
    <property type="entry name" value="CUB"/>
    <property type="match status" value="1"/>
</dbReference>
<dbReference type="PANTHER" id="PTHR19324:SF33">
    <property type="entry name" value="MUCIN-5AC"/>
    <property type="match status" value="1"/>
</dbReference>
<feature type="transmembrane region" description="Helical" evidence="4">
    <location>
        <begin position="465"/>
        <end position="489"/>
    </location>
</feature>
<keyword evidence="7" id="KW-1185">Reference proteome</keyword>
<dbReference type="InterPro" id="IPR035914">
    <property type="entry name" value="Sperma_CUB_dom_sf"/>
</dbReference>
<feature type="chain" id="PRO_5028311050" evidence="5">
    <location>
        <begin position="23"/>
        <end position="701"/>
    </location>
</feature>
<feature type="region of interest" description="Disordered" evidence="3">
    <location>
        <begin position="369"/>
        <end position="426"/>
    </location>
</feature>
<feature type="signal peptide" evidence="5">
    <location>
        <begin position="1"/>
        <end position="22"/>
    </location>
</feature>
<evidence type="ECO:0000256" key="5">
    <source>
        <dbReference type="SAM" id="SignalP"/>
    </source>
</evidence>
<accession>A0A6P8HDP1</accession>
<dbReference type="Pfam" id="PF00431">
    <property type="entry name" value="CUB"/>
    <property type="match status" value="1"/>
</dbReference>
<evidence type="ECO:0000256" key="1">
    <source>
        <dbReference type="ARBA" id="ARBA00023157"/>
    </source>
</evidence>
<dbReference type="OrthoDB" id="5917794at2759"/>
<keyword evidence="5" id="KW-0732">Signal</keyword>
<dbReference type="SMART" id="SM00042">
    <property type="entry name" value="CUB"/>
    <property type="match status" value="1"/>
</dbReference>
<comment type="caution">
    <text evidence="2">Lacks conserved residue(s) required for the propagation of feature annotation.</text>
</comment>
<sequence length="701" mass="80177">MVCAFSYPAILILLLQNGYITGLTSWPDGKYGLLKPTTGCPEEWTDKEWKKTRVKYKYGNNRWSYRLEYRGLTDRGFIFQTTDDNYPNIEASQTLNMEEYVDPDFVLRYFCVKRTEVKPSSIKWPPGQYCIYERGKQPGGRIRMYDMDYSYRHSTKYVKDFTDNWYHSINLHFSCQTSGNEKIPISLPITKPFYLLPYGSRDCQQVEWMVATTEWIKYHTGNYKDRSYQKSGTAVPFYEIGDIKNKGITMYYCYYESCNYTLTNTTGVFQSPGFPGEYPDGQLCSWRIMVPDNHTLHVHFTNFSLYEYDKDCLQLYENNSRIFKHRQAFFGQQPPFTITATSDVMFVFRSDEENNSTGFRANYTMFKTPERTTTAPPKPPTTTTLPTTTTQSTTKLITTQPTTTKQPTTKRPSTTEATTTFPTTPNINSTANETVQCIPITTKNKSYNKDNIHSLKKTCFCDETWRIVIMVLPLVVFILIVLVIIDIFCRCRSIKALQKGTSGSSANDGMVVNPTYERGNIILDQTTDTTTVASTANTVDDQPQSRDEPPDYEDVDYTQLNEVPPPRRSIKREECHALEPVGYDTPDVFYHVLEHPNIESSDGPQCHATNHSGKEASSVFYHVLEPPEIESDGPQFHAPEPVGNGAPEVSYHTLESPTALNRPTYQNLSEVNHYTLNPLYESAENSAPLVEANKLYDNSIA</sequence>
<dbReference type="PANTHER" id="PTHR19324">
    <property type="entry name" value="PERFORIN-LIKE PROTEIN 1"/>
    <property type="match status" value="1"/>
</dbReference>
<evidence type="ECO:0000259" key="6">
    <source>
        <dbReference type="PROSITE" id="PS01180"/>
    </source>
</evidence>
<name>A0A6P8HDP1_ACTTE</name>
<feature type="domain" description="CUB" evidence="6">
    <location>
        <begin position="258"/>
        <end position="366"/>
    </location>
</feature>
<keyword evidence="4" id="KW-0812">Transmembrane</keyword>
<keyword evidence="1" id="KW-1015">Disulfide bond</keyword>
<dbReference type="Proteomes" id="UP000515163">
    <property type="component" value="Unplaced"/>
</dbReference>
<dbReference type="InterPro" id="IPR000859">
    <property type="entry name" value="CUB_dom"/>
</dbReference>
<evidence type="ECO:0000313" key="7">
    <source>
        <dbReference type="Proteomes" id="UP000515163"/>
    </source>
</evidence>
<dbReference type="Pfam" id="PF16977">
    <property type="entry name" value="ApeC"/>
    <property type="match status" value="1"/>
</dbReference>
<feature type="compositionally biased region" description="Low complexity" evidence="3">
    <location>
        <begin position="371"/>
        <end position="425"/>
    </location>
</feature>
<evidence type="ECO:0000313" key="8">
    <source>
        <dbReference type="RefSeq" id="XP_031550757.1"/>
    </source>
</evidence>
<dbReference type="Gene3D" id="2.60.120.290">
    <property type="entry name" value="Spermadhesin, CUB domain"/>
    <property type="match status" value="1"/>
</dbReference>
<dbReference type="AlphaFoldDB" id="A0A6P8HDP1"/>
<dbReference type="FunFam" id="2.60.120.290:FF:000005">
    <property type="entry name" value="Procollagen C-endopeptidase enhancer 1"/>
    <property type="match status" value="1"/>
</dbReference>
<protein>
    <submittedName>
        <fullName evidence="8">Uncharacterized protein LOC116288153 isoform X2</fullName>
    </submittedName>
</protein>
<dbReference type="PROSITE" id="PS01180">
    <property type="entry name" value="CUB"/>
    <property type="match status" value="1"/>
</dbReference>
<keyword evidence="4" id="KW-1133">Transmembrane helix</keyword>
<dbReference type="RefSeq" id="XP_031550757.1">
    <property type="nucleotide sequence ID" value="XM_031694897.1"/>
</dbReference>
<evidence type="ECO:0000256" key="3">
    <source>
        <dbReference type="SAM" id="MobiDB-lite"/>
    </source>
</evidence>
<evidence type="ECO:0000256" key="4">
    <source>
        <dbReference type="SAM" id="Phobius"/>
    </source>
</evidence>